<dbReference type="GO" id="GO:0071281">
    <property type="term" value="P:cellular response to iron ion"/>
    <property type="evidence" value="ECO:0007669"/>
    <property type="project" value="TreeGrafter"/>
</dbReference>
<evidence type="ECO:0000256" key="1">
    <source>
        <dbReference type="ARBA" id="ARBA00008814"/>
    </source>
</evidence>
<name>A0A1F4RBF0_UNCSA</name>
<comment type="similarity">
    <text evidence="1">Belongs to the bacterial solute-binding protein 8 family.</text>
</comment>
<dbReference type="AlphaFoldDB" id="A0A1F4RBF0"/>
<sequence length="249" mass="28024">MLYALSLEARVVGVTSNCNYPPEAKNKEKIGGFFLNLEKIVSLKPDLVVMFGDLQNKDVGRFKKYGLPVFTINPKTIDGVMESIIALGEKTGTQEKAKDVTKRMLRQLQTIKARTNEYRPSLMEVLKLWNPAEIERKALVIVGLNPLVVAGGETFIDDILKRAAIKNVAAAAKAVYPQYSFEKLVAENPQYIIIPDGLVSRDEMKKNSRWRSLEAVRKNRVLFIDEDLLSRPGPRVVEAVDKIANFVYK</sequence>
<accession>A0A1F4RBF0</accession>
<dbReference type="PANTHER" id="PTHR30535">
    <property type="entry name" value="VITAMIN B12-BINDING PROTEIN"/>
    <property type="match status" value="1"/>
</dbReference>
<feature type="domain" description="Fe/B12 periplasmic-binding" evidence="3">
    <location>
        <begin position="1"/>
        <end position="249"/>
    </location>
</feature>
<dbReference type="EMBL" id="METP01000040">
    <property type="protein sequence ID" value="OGC05490.1"/>
    <property type="molecule type" value="Genomic_DNA"/>
</dbReference>
<dbReference type="InterPro" id="IPR002491">
    <property type="entry name" value="ABC_transptr_periplasmic_BD"/>
</dbReference>
<gene>
    <name evidence="4" type="ORF">A3H38_05870</name>
</gene>
<dbReference type="NCBIfam" id="NF038402">
    <property type="entry name" value="TroA_like"/>
    <property type="match status" value="1"/>
</dbReference>
<dbReference type="PROSITE" id="PS50983">
    <property type="entry name" value="FE_B12_PBP"/>
    <property type="match status" value="1"/>
</dbReference>
<dbReference type="Gene3D" id="3.40.50.1980">
    <property type="entry name" value="Nitrogenase molybdenum iron protein domain"/>
    <property type="match status" value="2"/>
</dbReference>
<dbReference type="Proteomes" id="UP000176938">
    <property type="component" value="Unassembled WGS sequence"/>
</dbReference>
<dbReference type="Pfam" id="PF01497">
    <property type="entry name" value="Peripla_BP_2"/>
    <property type="match status" value="1"/>
</dbReference>
<evidence type="ECO:0000313" key="4">
    <source>
        <dbReference type="EMBL" id="OGC05490.1"/>
    </source>
</evidence>
<organism evidence="4 5">
    <name type="scientific">candidate division WOR-1 bacterium RIFCSPLOWO2_02_FULL_46_20</name>
    <dbReference type="NCBI Taxonomy" id="1802567"/>
    <lineage>
        <taxon>Bacteria</taxon>
        <taxon>Bacillati</taxon>
        <taxon>Saganbacteria</taxon>
    </lineage>
</organism>
<dbReference type="InterPro" id="IPR054828">
    <property type="entry name" value="Vit_B12_bind_prot"/>
</dbReference>
<evidence type="ECO:0000256" key="2">
    <source>
        <dbReference type="ARBA" id="ARBA00022729"/>
    </source>
</evidence>
<dbReference type="InterPro" id="IPR050902">
    <property type="entry name" value="ABC_Transporter_SBP"/>
</dbReference>
<comment type="caution">
    <text evidence="4">The sequence shown here is derived from an EMBL/GenBank/DDBJ whole genome shotgun (WGS) entry which is preliminary data.</text>
</comment>
<protein>
    <recommendedName>
        <fullName evidence="3">Fe/B12 periplasmic-binding domain-containing protein</fullName>
    </recommendedName>
</protein>
<proteinExistence type="inferred from homology"/>
<evidence type="ECO:0000259" key="3">
    <source>
        <dbReference type="PROSITE" id="PS50983"/>
    </source>
</evidence>
<dbReference type="PANTHER" id="PTHR30535:SF34">
    <property type="entry name" value="MOLYBDATE-BINDING PROTEIN MOLA"/>
    <property type="match status" value="1"/>
</dbReference>
<evidence type="ECO:0000313" key="5">
    <source>
        <dbReference type="Proteomes" id="UP000176938"/>
    </source>
</evidence>
<reference evidence="4 5" key="1">
    <citation type="journal article" date="2016" name="Nat. Commun.">
        <title>Thousands of microbial genomes shed light on interconnected biogeochemical processes in an aquifer system.</title>
        <authorList>
            <person name="Anantharaman K."/>
            <person name="Brown C.T."/>
            <person name="Hug L.A."/>
            <person name="Sharon I."/>
            <person name="Castelle C.J."/>
            <person name="Probst A.J."/>
            <person name="Thomas B.C."/>
            <person name="Singh A."/>
            <person name="Wilkins M.J."/>
            <person name="Karaoz U."/>
            <person name="Brodie E.L."/>
            <person name="Williams K.H."/>
            <person name="Hubbard S.S."/>
            <person name="Banfield J.F."/>
        </authorList>
    </citation>
    <scope>NUCLEOTIDE SEQUENCE [LARGE SCALE GENOMIC DNA]</scope>
</reference>
<dbReference type="SUPFAM" id="SSF53807">
    <property type="entry name" value="Helical backbone' metal receptor"/>
    <property type="match status" value="1"/>
</dbReference>
<keyword evidence="2" id="KW-0732">Signal</keyword>